<evidence type="ECO:0000256" key="5">
    <source>
        <dbReference type="SAM" id="SignalP"/>
    </source>
</evidence>
<evidence type="ECO:0000313" key="7">
    <source>
        <dbReference type="Proteomes" id="UP001378592"/>
    </source>
</evidence>
<comment type="caution">
    <text evidence="6">The sequence shown here is derived from an EMBL/GenBank/DDBJ whole genome shotgun (WGS) entry which is preliminary data.</text>
</comment>
<evidence type="ECO:0000256" key="3">
    <source>
        <dbReference type="ARBA" id="ARBA00022525"/>
    </source>
</evidence>
<accession>A0AAN9VLL4</accession>
<gene>
    <name evidence="6" type="ORF">R5R35_001394</name>
</gene>
<evidence type="ECO:0000256" key="4">
    <source>
        <dbReference type="ARBA" id="ARBA00023180"/>
    </source>
</evidence>
<dbReference type="InterPro" id="IPR011042">
    <property type="entry name" value="6-blade_b-propeller_TolB-like"/>
</dbReference>
<dbReference type="GO" id="GO:0005576">
    <property type="term" value="C:extracellular region"/>
    <property type="evidence" value="ECO:0007669"/>
    <property type="project" value="UniProtKB-SubCell"/>
</dbReference>
<keyword evidence="7" id="KW-1185">Reference proteome</keyword>
<proteinExistence type="inferred from homology"/>
<dbReference type="AlphaFoldDB" id="A0AAN9VLL4"/>
<protein>
    <submittedName>
        <fullName evidence="6">Uncharacterized protein</fullName>
    </submittedName>
</protein>
<keyword evidence="3" id="KW-0964">Secreted</keyword>
<comment type="subcellular location">
    <subcellularLocation>
        <location evidence="1">Secreted</location>
    </subcellularLocation>
</comment>
<dbReference type="Gene3D" id="2.120.10.30">
    <property type="entry name" value="TolB, C-terminal domain"/>
    <property type="match status" value="1"/>
</dbReference>
<organism evidence="6 7">
    <name type="scientific">Gryllus longicercus</name>
    <dbReference type="NCBI Taxonomy" id="2509291"/>
    <lineage>
        <taxon>Eukaryota</taxon>
        <taxon>Metazoa</taxon>
        <taxon>Ecdysozoa</taxon>
        <taxon>Arthropoda</taxon>
        <taxon>Hexapoda</taxon>
        <taxon>Insecta</taxon>
        <taxon>Pterygota</taxon>
        <taxon>Neoptera</taxon>
        <taxon>Polyneoptera</taxon>
        <taxon>Orthoptera</taxon>
        <taxon>Ensifera</taxon>
        <taxon>Gryllidea</taxon>
        <taxon>Grylloidea</taxon>
        <taxon>Gryllidae</taxon>
        <taxon>Gryllinae</taxon>
        <taxon>Gryllus</taxon>
    </lineage>
</organism>
<sequence length="431" mass="47042">MKFKISESRRKGEWRWAAALLLALAAGAPPAHALSKMRLAHTWGQVDFVFDSDAQRQQLEANGTYVQGNAVPFDVDVDPRTGRVFVSMPAMMNGGAVTLATVEDPAQVQSPRLVPYPNWSWHAGARGCDGLTSVFRIHVDRCDRLWVLDSGIVDIANTFTRRCPPQLVVFQLRSARVLVRHRFQTPEASCDEALLLTVVTEQLDGDWQCGNDAFAYVADAGAYALFVYSLRQNRSWRVASDLFFPDVNAREFSVAGTSMNLMDGVLGLAVSPPVGAACGSHLYFHALTSFQEGRVCTAVLHNASLFADGANDADGAFSFIGRREGQSGAQASSSSGVLFFNPVNKYSINCWNQRRKYASPNLPAVEQDREVLRFVTGLKVIPGDGKGRPEEVWAISNNAQLLFTGTFRPNVNNTVNIVRGAVPALLAGVNC</sequence>
<dbReference type="InterPro" id="IPR017996">
    <property type="entry name" value="MRJP/yellow-related"/>
</dbReference>
<keyword evidence="4" id="KW-0325">Glycoprotein</keyword>
<dbReference type="PANTHER" id="PTHR10009:SF7">
    <property type="entry name" value="GH10609P-RELATED"/>
    <property type="match status" value="1"/>
</dbReference>
<name>A0AAN9VLL4_9ORTH</name>
<comment type="similarity">
    <text evidence="2">Belongs to the major royal jelly protein family.</text>
</comment>
<dbReference type="Proteomes" id="UP001378592">
    <property type="component" value="Unassembled WGS sequence"/>
</dbReference>
<dbReference type="PRINTS" id="PR01366">
    <property type="entry name" value="ROYALJELLY"/>
</dbReference>
<evidence type="ECO:0000313" key="6">
    <source>
        <dbReference type="EMBL" id="KAK7866168.1"/>
    </source>
</evidence>
<dbReference type="PANTHER" id="PTHR10009">
    <property type="entry name" value="PROTEIN YELLOW-RELATED"/>
    <property type="match status" value="1"/>
</dbReference>
<evidence type="ECO:0000256" key="1">
    <source>
        <dbReference type="ARBA" id="ARBA00004613"/>
    </source>
</evidence>
<feature type="signal peptide" evidence="5">
    <location>
        <begin position="1"/>
        <end position="33"/>
    </location>
</feature>
<feature type="chain" id="PRO_5042834710" evidence="5">
    <location>
        <begin position="34"/>
        <end position="431"/>
    </location>
</feature>
<keyword evidence="5" id="KW-0732">Signal</keyword>
<dbReference type="Pfam" id="PF03022">
    <property type="entry name" value="MRJP"/>
    <property type="match status" value="1"/>
</dbReference>
<reference evidence="6 7" key="1">
    <citation type="submission" date="2024-03" db="EMBL/GenBank/DDBJ databases">
        <title>The genome assembly and annotation of the cricket Gryllus longicercus Weissman &amp; Gray.</title>
        <authorList>
            <person name="Szrajer S."/>
            <person name="Gray D."/>
            <person name="Ylla G."/>
        </authorList>
    </citation>
    <scope>NUCLEOTIDE SEQUENCE [LARGE SCALE GENOMIC DNA]</scope>
    <source>
        <strain evidence="6">DAG 2021-001</strain>
        <tissue evidence="6">Whole body minus gut</tissue>
    </source>
</reference>
<evidence type="ECO:0000256" key="2">
    <source>
        <dbReference type="ARBA" id="ARBA00009127"/>
    </source>
</evidence>
<dbReference type="EMBL" id="JAZDUA010000153">
    <property type="protein sequence ID" value="KAK7866168.1"/>
    <property type="molecule type" value="Genomic_DNA"/>
</dbReference>